<feature type="transmembrane region" description="Helical" evidence="1">
    <location>
        <begin position="85"/>
        <end position="101"/>
    </location>
</feature>
<keyword evidence="1" id="KW-1133">Transmembrane helix</keyword>
<keyword evidence="3" id="KW-1185">Reference proteome</keyword>
<keyword evidence="1" id="KW-0472">Membrane</keyword>
<dbReference type="EMBL" id="PGVE01000038">
    <property type="protein sequence ID" value="PLS05744.1"/>
    <property type="molecule type" value="Genomic_DNA"/>
</dbReference>
<proteinExistence type="predicted"/>
<evidence type="ECO:0000313" key="2">
    <source>
        <dbReference type="EMBL" id="PLS05744.1"/>
    </source>
</evidence>
<dbReference type="AlphaFoldDB" id="A0A2N5HJR8"/>
<evidence type="ECO:0008006" key="4">
    <source>
        <dbReference type="Google" id="ProtNLM"/>
    </source>
</evidence>
<evidence type="ECO:0000313" key="3">
    <source>
        <dbReference type="Proteomes" id="UP000234950"/>
    </source>
</evidence>
<dbReference type="Pfam" id="PF14036">
    <property type="entry name" value="YlaH"/>
    <property type="match status" value="1"/>
</dbReference>
<gene>
    <name evidence="2" type="ORF">CVD27_09245</name>
</gene>
<evidence type="ECO:0000256" key="1">
    <source>
        <dbReference type="SAM" id="Phobius"/>
    </source>
</evidence>
<reference evidence="2 3" key="1">
    <citation type="submission" date="2017-11" db="EMBL/GenBank/DDBJ databases">
        <title>Comparitive Functional Genomics of Dry Heat Resistant strains isolated from the Viking Spacecraft.</title>
        <authorList>
            <person name="Seuylemezian A."/>
            <person name="Cooper K."/>
            <person name="Vaishampayan P."/>
        </authorList>
    </citation>
    <scope>NUCLEOTIDE SEQUENCE [LARGE SCALE GENOMIC DNA]</scope>
    <source>
        <strain evidence="2 3">V32-6</strain>
    </source>
</reference>
<feature type="transmembrane region" description="Helical" evidence="1">
    <location>
        <begin position="33"/>
        <end position="51"/>
    </location>
</feature>
<dbReference type="InterPro" id="IPR025620">
    <property type="entry name" value="YlaH"/>
</dbReference>
<organism evidence="2 3">
    <name type="scientific">Neobacillus cucumis</name>
    <dbReference type="NCBI Taxonomy" id="1740721"/>
    <lineage>
        <taxon>Bacteria</taxon>
        <taxon>Bacillati</taxon>
        <taxon>Bacillota</taxon>
        <taxon>Bacilli</taxon>
        <taxon>Bacillales</taxon>
        <taxon>Bacillaceae</taxon>
        <taxon>Neobacillus</taxon>
    </lineage>
</organism>
<protein>
    <recommendedName>
        <fullName evidence="4">YlaH-like protein</fullName>
    </recommendedName>
</protein>
<sequence length="114" mass="13099">MYGMRVEDSEMVYNRLSGTARIIYEYAPNFTTAGYILFALVFIMSAIVYKLGFARKIGFGRNVIIYTFLFIGCIILTFLAFFLPIVEGLFVAAAILIIYRVRRMNEHKKDSVTQ</sequence>
<accession>A0A2N5HJR8</accession>
<name>A0A2N5HJR8_9BACI</name>
<comment type="caution">
    <text evidence="2">The sequence shown here is derived from an EMBL/GenBank/DDBJ whole genome shotgun (WGS) entry which is preliminary data.</text>
</comment>
<keyword evidence="1" id="KW-0812">Transmembrane</keyword>
<dbReference type="OrthoDB" id="2680377at2"/>
<dbReference type="Proteomes" id="UP000234950">
    <property type="component" value="Unassembled WGS sequence"/>
</dbReference>